<reference evidence="1 2" key="1">
    <citation type="journal article" date="2014" name="Agronomy (Basel)">
        <title>A Draft Genome Sequence for Ensete ventricosum, the Drought-Tolerant Tree Against Hunger.</title>
        <authorList>
            <person name="Harrison J."/>
            <person name="Moore K.A."/>
            <person name="Paszkiewicz K."/>
            <person name="Jones T."/>
            <person name="Grant M."/>
            <person name="Ambacheew D."/>
            <person name="Muzemil S."/>
            <person name="Studholme D.J."/>
        </authorList>
    </citation>
    <scope>NUCLEOTIDE SEQUENCE [LARGE SCALE GENOMIC DNA]</scope>
</reference>
<organism evidence="1 2">
    <name type="scientific">Ensete ventricosum</name>
    <name type="common">Abyssinian banana</name>
    <name type="synonym">Musa ensete</name>
    <dbReference type="NCBI Taxonomy" id="4639"/>
    <lineage>
        <taxon>Eukaryota</taxon>
        <taxon>Viridiplantae</taxon>
        <taxon>Streptophyta</taxon>
        <taxon>Embryophyta</taxon>
        <taxon>Tracheophyta</taxon>
        <taxon>Spermatophyta</taxon>
        <taxon>Magnoliopsida</taxon>
        <taxon>Liliopsida</taxon>
        <taxon>Zingiberales</taxon>
        <taxon>Musaceae</taxon>
        <taxon>Ensete</taxon>
    </lineage>
</organism>
<dbReference type="EMBL" id="AMZH03001049">
    <property type="protein sequence ID" value="RRT80847.1"/>
    <property type="molecule type" value="Genomic_DNA"/>
</dbReference>
<sequence length="131" mass="14095">MMAMVCDGLTDGTVNFQTWFDLLASAVMDVDAVSSQPMHCGAVLRRCSNVLGYVHNEGRKDGSFLSYGRGFFPQPVGMSATHQTAGGAAKFEKGCHLPVPVSADKVFAFMSMSNRPLLLVGLDCKCSTPLW</sequence>
<protein>
    <submittedName>
        <fullName evidence="1">Uncharacterized protein</fullName>
    </submittedName>
</protein>
<comment type="caution">
    <text evidence="1">The sequence shown here is derived from an EMBL/GenBank/DDBJ whole genome shotgun (WGS) entry which is preliminary data.</text>
</comment>
<accession>A0A427AXJ1</accession>
<feature type="non-terminal residue" evidence="1">
    <location>
        <position position="131"/>
    </location>
</feature>
<name>A0A427AXJ1_ENSVE</name>
<proteinExistence type="predicted"/>
<gene>
    <name evidence="1" type="ORF">B296_00023102</name>
</gene>
<dbReference type="AlphaFoldDB" id="A0A427AXJ1"/>
<dbReference type="Proteomes" id="UP000287651">
    <property type="component" value="Unassembled WGS sequence"/>
</dbReference>
<evidence type="ECO:0000313" key="2">
    <source>
        <dbReference type="Proteomes" id="UP000287651"/>
    </source>
</evidence>
<evidence type="ECO:0000313" key="1">
    <source>
        <dbReference type="EMBL" id="RRT80847.1"/>
    </source>
</evidence>